<dbReference type="KEGG" id="sacn:SacN8_02620"/>
<evidence type="ECO:0000313" key="2">
    <source>
        <dbReference type="EMBL" id="AGE70502.1"/>
    </source>
</evidence>
<dbReference type="EMBL" id="CP002817">
    <property type="protein sequence ID" value="AGE70502.1"/>
    <property type="molecule type" value="Genomic_DNA"/>
</dbReference>
<protein>
    <recommendedName>
        <fullName evidence="4">MFS transporter</fullName>
    </recommendedName>
</protein>
<dbReference type="SUPFAM" id="SSF103473">
    <property type="entry name" value="MFS general substrate transporter"/>
    <property type="match status" value="1"/>
</dbReference>
<dbReference type="Gene3D" id="1.20.1250.20">
    <property type="entry name" value="MFS general substrate transporter like domains"/>
    <property type="match status" value="1"/>
</dbReference>
<dbReference type="Proteomes" id="UP000011281">
    <property type="component" value="Chromosome"/>
</dbReference>
<evidence type="ECO:0000313" key="3">
    <source>
        <dbReference type="Proteomes" id="UP000011281"/>
    </source>
</evidence>
<name>M1INR8_9CREN</name>
<accession>M1INR8</accession>
<keyword evidence="1" id="KW-1133">Transmembrane helix</keyword>
<evidence type="ECO:0008006" key="4">
    <source>
        <dbReference type="Google" id="ProtNLM"/>
    </source>
</evidence>
<keyword evidence="1" id="KW-0472">Membrane</keyword>
<keyword evidence="1" id="KW-0812">Transmembrane</keyword>
<reference evidence="2 3" key="1">
    <citation type="journal article" date="2012" name="ISME J.">
        <title>Genomic evidence of rapid, global-scale gene flow in a Sulfolobus species.</title>
        <authorList>
            <person name="Mao D."/>
            <person name="Grogan D."/>
        </authorList>
    </citation>
    <scope>NUCLEOTIDE SEQUENCE [LARGE SCALE GENOMIC DNA]</scope>
    <source>
        <strain evidence="2 3">N8</strain>
    </source>
</reference>
<gene>
    <name evidence="2" type="ORF">SacN8_02620</name>
</gene>
<dbReference type="InterPro" id="IPR036259">
    <property type="entry name" value="MFS_trans_sf"/>
</dbReference>
<proteinExistence type="predicted"/>
<dbReference type="HOGENOM" id="CLU_2930361_0_0_2"/>
<evidence type="ECO:0000256" key="1">
    <source>
        <dbReference type="SAM" id="Phobius"/>
    </source>
</evidence>
<feature type="transmembrane region" description="Helical" evidence="1">
    <location>
        <begin position="39"/>
        <end position="59"/>
    </location>
</feature>
<sequence length="60" mass="6741">MIKKDNFFYLGLSTSLLTFGNSLWIFYLPLILLRIGIDVTLQGIIYSIITLLGIVSSPFS</sequence>
<organism evidence="3">
    <name type="scientific">Sulfolobus acidocaldarius N8</name>
    <dbReference type="NCBI Taxonomy" id="1028566"/>
    <lineage>
        <taxon>Archaea</taxon>
        <taxon>Thermoproteota</taxon>
        <taxon>Thermoprotei</taxon>
        <taxon>Sulfolobales</taxon>
        <taxon>Sulfolobaceae</taxon>
        <taxon>Sulfolobus</taxon>
    </lineage>
</organism>
<dbReference type="AlphaFoldDB" id="M1INR8"/>
<feature type="transmembrane region" description="Helical" evidence="1">
    <location>
        <begin position="7"/>
        <end position="27"/>
    </location>
</feature>